<dbReference type="EMBL" id="CM001376">
    <property type="protein sequence ID" value="EHM13281.1"/>
    <property type="molecule type" value="Genomic_DNA"/>
</dbReference>
<dbReference type="Gene3D" id="3.30.590.10">
    <property type="entry name" value="Glutamine synthetase/guanido kinase, catalytic domain"/>
    <property type="match status" value="1"/>
</dbReference>
<dbReference type="Pfam" id="PF00120">
    <property type="entry name" value="Gln-synt_C"/>
    <property type="match status" value="1"/>
</dbReference>
<feature type="domain" description="GS catalytic" evidence="4">
    <location>
        <begin position="174"/>
        <end position="599"/>
    </location>
</feature>
<keyword evidence="6" id="KW-1185">Reference proteome</keyword>
<dbReference type="PROSITE" id="PS51987">
    <property type="entry name" value="GS_CATALYTIC"/>
    <property type="match status" value="1"/>
</dbReference>
<dbReference type="InterPro" id="IPR022147">
    <property type="entry name" value="GSIII_N"/>
</dbReference>
<sequence length="716" mass="78574">MGATSTPMEIFNAHVFDLDKMKNYMPQEAFKKLVNAIEGGTQLDDDVAEAAACAMREWALSMGATHYTHWFQPRTEATAEKHMAFLSYDDDAKPFYSFSGKQLISSEPDASSFPSGGMRSTFEARGYCAWDPSSPAFLLMSHKGGTLCIPSVFISYDGTPLDMKTPLIKSIDAVTNQALRLLKMFGNRSVKSVQVTVGAEQEYFLLDADTAARRPDLTICSRALIGQPSPKAQNVEAHYFGSIHPRILSFMEDVERDMYRLGTVIMTRHNEAAPCQFEFAPLPSEANRGCDQNHMLMEAMRRMARRHGLKLIFHEKPFNGTNGSGKHLNFSLRDSEGRNLLKPSSNRARNIQFLTFLSAFLIGMARNGSLLRASIASAGNMHRLGGHEAPPAIMTAYLGSFLTDVLNRIASGGDDLQESEADHLLDLGLTRLPQLAGDSTDRNRTSPVAFTGNKWEFRGVGAPQALAGPLTACLALWAEGLDAMATVISNRMSDGATVQEAALSAIRLAADESEACRFDGNGYAADWPEKARQRGLPVKETTIEALDSYLEPANLALLSKLGIMDEREVRAYHAIRVEQYVQSLTVEVSVLITMMREGVLPAVARQISLLQSARPGVSAAPKRVQAKWDDESEKLAACWADIAEQTDALEALKARLPGLPALEAADVLTDQALPIMEELRRLANFAESRVSADLWPYPTTRELFSATATTPQQARQ</sequence>
<dbReference type="Pfam" id="PF18318">
    <property type="entry name" value="Gln-synt_C-ter"/>
    <property type="match status" value="1"/>
</dbReference>
<name>H0UKS2_9BACT</name>
<reference evidence="5 6" key="1">
    <citation type="submission" date="2011-11" db="EMBL/GenBank/DDBJ databases">
        <title>The Noncontiguous Finished genome of Jonquetella anthropi DSM 22815.</title>
        <authorList>
            <consortium name="US DOE Joint Genome Institute (JGI-PGF)"/>
            <person name="Lucas S."/>
            <person name="Copeland A."/>
            <person name="Lapidus A."/>
            <person name="Glavina del Rio T."/>
            <person name="Dalin E."/>
            <person name="Tice H."/>
            <person name="Bruce D."/>
            <person name="Goodwin L."/>
            <person name="Pitluck S."/>
            <person name="Peters L."/>
            <person name="Mikhailova N."/>
            <person name="Held B."/>
            <person name="Kyrpides N."/>
            <person name="Mavromatis K."/>
            <person name="Ivanova N."/>
            <person name="Markowitz V."/>
            <person name="Cheng J.-F."/>
            <person name="Hugenholtz P."/>
            <person name="Woyke T."/>
            <person name="Wu D."/>
            <person name="Gronow S."/>
            <person name="Wellnitz S."/>
            <person name="Brambilla E."/>
            <person name="Klenk H.-P."/>
            <person name="Eisen J.A."/>
        </authorList>
    </citation>
    <scope>NUCLEOTIDE SEQUENCE [LARGE SCALE GENOMIC DNA]</scope>
    <source>
        <strain evidence="5 6">DSM 22815</strain>
    </source>
</reference>
<comment type="similarity">
    <text evidence="1 2">Belongs to the glutamine synthetase family.</text>
</comment>
<feature type="domain" description="GS beta-grasp" evidence="3">
    <location>
        <begin position="65"/>
        <end position="158"/>
    </location>
</feature>
<protein>
    <submittedName>
        <fullName evidence="5">Glutamine synthetase</fullName>
    </submittedName>
</protein>
<dbReference type="GO" id="GO:0006542">
    <property type="term" value="P:glutamine biosynthetic process"/>
    <property type="evidence" value="ECO:0007669"/>
    <property type="project" value="InterPro"/>
</dbReference>
<gene>
    <name evidence="5" type="ORF">JonanDRAFT_0908</name>
</gene>
<dbReference type="Proteomes" id="UP000003806">
    <property type="component" value="Chromosome"/>
</dbReference>
<evidence type="ECO:0000313" key="6">
    <source>
        <dbReference type="Proteomes" id="UP000003806"/>
    </source>
</evidence>
<dbReference type="Pfam" id="PF12437">
    <property type="entry name" value="GSIII_N"/>
    <property type="match status" value="1"/>
</dbReference>
<dbReference type="HOGENOM" id="CLU_024307_0_0_0"/>
<dbReference type="SUPFAM" id="SSF55931">
    <property type="entry name" value="Glutamine synthetase/guanido kinase"/>
    <property type="match status" value="1"/>
</dbReference>
<evidence type="ECO:0000256" key="2">
    <source>
        <dbReference type="RuleBase" id="RU000384"/>
    </source>
</evidence>
<dbReference type="PANTHER" id="PTHR42974">
    <property type="entry name" value="GLUTAMINE SYNTHETASE"/>
    <property type="match status" value="1"/>
</dbReference>
<dbReference type="PROSITE" id="PS51986">
    <property type="entry name" value="GS_BETA_GRASP"/>
    <property type="match status" value="1"/>
</dbReference>
<dbReference type="InterPro" id="IPR008147">
    <property type="entry name" value="Gln_synt_N"/>
</dbReference>
<dbReference type="GO" id="GO:0004356">
    <property type="term" value="F:glutamine synthetase activity"/>
    <property type="evidence" value="ECO:0007669"/>
    <property type="project" value="InterPro"/>
</dbReference>
<proteinExistence type="inferred from homology"/>
<dbReference type="InterPro" id="IPR040577">
    <property type="entry name" value="Gln-synt_C"/>
</dbReference>
<dbReference type="STRING" id="885272.JonanDRAFT_0908"/>
<dbReference type="InterPro" id="IPR008146">
    <property type="entry name" value="Gln_synth_cat_dom"/>
</dbReference>
<dbReference type="InterPro" id="IPR014746">
    <property type="entry name" value="Gln_synth/guanido_kin_cat_dom"/>
</dbReference>
<dbReference type="InterPro" id="IPR052725">
    <property type="entry name" value="GS_Type-3"/>
</dbReference>
<dbReference type="RefSeq" id="WP_008522953.1">
    <property type="nucleotide sequence ID" value="NZ_CM001376.1"/>
</dbReference>
<evidence type="ECO:0000256" key="1">
    <source>
        <dbReference type="PROSITE-ProRule" id="PRU01330"/>
    </source>
</evidence>
<dbReference type="InterPro" id="IPR027303">
    <property type="entry name" value="Gln_synth_gly_rich_site"/>
</dbReference>
<evidence type="ECO:0000259" key="3">
    <source>
        <dbReference type="PROSITE" id="PS51986"/>
    </source>
</evidence>
<organism evidence="5 6">
    <name type="scientific">Jonquetella anthropi DSM 22815</name>
    <dbReference type="NCBI Taxonomy" id="885272"/>
    <lineage>
        <taxon>Bacteria</taxon>
        <taxon>Thermotogati</taxon>
        <taxon>Synergistota</taxon>
        <taxon>Synergistia</taxon>
        <taxon>Synergistales</taxon>
        <taxon>Dethiosulfovibrionaceae</taxon>
        <taxon>Jonquetella</taxon>
    </lineage>
</organism>
<dbReference type="Gene3D" id="1.20.120.1560">
    <property type="match status" value="1"/>
</dbReference>
<dbReference type="PANTHER" id="PTHR42974:SF1">
    <property type="entry name" value="TYPE-3 GLUTAMINE SYNTHETASE"/>
    <property type="match status" value="1"/>
</dbReference>
<evidence type="ECO:0000313" key="5">
    <source>
        <dbReference type="EMBL" id="EHM13281.1"/>
    </source>
</evidence>
<dbReference type="PROSITE" id="PS00181">
    <property type="entry name" value="GLNA_ATP"/>
    <property type="match status" value="1"/>
</dbReference>
<accession>H0UKS2</accession>
<dbReference type="SMART" id="SM01230">
    <property type="entry name" value="Gln-synt_C"/>
    <property type="match status" value="1"/>
</dbReference>
<dbReference type="AlphaFoldDB" id="H0UKS2"/>
<dbReference type="eggNOG" id="COG3968">
    <property type="taxonomic scope" value="Bacteria"/>
</dbReference>
<evidence type="ECO:0000259" key="4">
    <source>
        <dbReference type="PROSITE" id="PS51987"/>
    </source>
</evidence>